<proteinExistence type="predicted"/>
<comment type="caution">
    <text evidence="7">The sequence shown here is derived from an EMBL/GenBank/DDBJ whole genome shotgun (WGS) entry which is preliminary data.</text>
</comment>
<reference evidence="7 8" key="1">
    <citation type="journal article" date="2023" name="Insect Mol. Biol.">
        <title>Genome sequencing provides insights into the evolution of gene families encoding plant cell wall-degrading enzymes in longhorned beetles.</title>
        <authorList>
            <person name="Shin N.R."/>
            <person name="Okamura Y."/>
            <person name="Kirsch R."/>
            <person name="Pauchet Y."/>
        </authorList>
    </citation>
    <scope>NUCLEOTIDE SEQUENCE [LARGE SCALE GENOMIC DNA]</scope>
    <source>
        <strain evidence="7">EAD_L_NR</strain>
    </source>
</reference>
<comment type="function">
    <text evidence="5">Involved in transvection phenomena (= synapsis-dependent gene expression), where the synaptic pairing of chromosomes carrying genes with which zeste interacts influences the expression of these genes. Zeste binds to DNA and stimulates transcription from a nearby promoter.</text>
</comment>
<evidence type="ECO:0000256" key="4">
    <source>
        <dbReference type="ARBA" id="ARBA00023163"/>
    </source>
</evidence>
<dbReference type="InterPro" id="IPR028002">
    <property type="entry name" value="Myb_DNA-bind_5"/>
</dbReference>
<gene>
    <name evidence="7" type="ORF">NQ315_005633</name>
</gene>
<keyword evidence="4" id="KW-0804">Transcription</keyword>
<comment type="subunit">
    <text evidence="1">Self-associates forming complexes of several hundred monomers.</text>
</comment>
<dbReference type="AlphaFoldDB" id="A0AAV8V6U8"/>
<sequence length="251" mass="28363">MNSQFGNTVNDPKLTNLEFVPSAVKVNITEDMADKKSYAGHISRKQKEHLVELIANDEELKVGKFTNKFSKKDMRDRWENISVELNSIPGAKKTGEQWKRAWKDLKMNVKKKNSNMKDYMKGTGGGPPAKNELDSVDEAVLNILGPTLVEGDTEVLESTATWSTIPIQDTPAAEETIYNIEIEGNDVINTIILSEDEADHIDTLKFVKEDIQTKKENLKKPAQKNKRPVQTKMNRLIQLQNNSNRLIVSLI</sequence>
<accession>A0AAV8V6U8</accession>
<name>A0AAV8V6U8_9CUCU</name>
<evidence type="ECO:0000256" key="2">
    <source>
        <dbReference type="ARBA" id="ARBA00016807"/>
    </source>
</evidence>
<evidence type="ECO:0000256" key="1">
    <source>
        <dbReference type="ARBA" id="ARBA00011764"/>
    </source>
</evidence>
<evidence type="ECO:0000259" key="6">
    <source>
        <dbReference type="Pfam" id="PF13873"/>
    </source>
</evidence>
<evidence type="ECO:0000313" key="8">
    <source>
        <dbReference type="Proteomes" id="UP001159042"/>
    </source>
</evidence>
<evidence type="ECO:0000256" key="5">
    <source>
        <dbReference type="ARBA" id="ARBA00025466"/>
    </source>
</evidence>
<evidence type="ECO:0000313" key="7">
    <source>
        <dbReference type="EMBL" id="KAJ8909898.1"/>
    </source>
</evidence>
<dbReference type="PANTHER" id="PTHR23098:SF16">
    <property type="entry name" value="REGULATORY PROTEIN ZESTE"/>
    <property type="match status" value="1"/>
</dbReference>
<keyword evidence="8" id="KW-1185">Reference proteome</keyword>
<feature type="domain" description="Myb/SANT-like DNA-binding" evidence="6">
    <location>
        <begin position="43"/>
        <end position="112"/>
    </location>
</feature>
<dbReference type="GO" id="GO:0005634">
    <property type="term" value="C:nucleus"/>
    <property type="evidence" value="ECO:0007669"/>
    <property type="project" value="TreeGrafter"/>
</dbReference>
<dbReference type="Proteomes" id="UP001159042">
    <property type="component" value="Unassembled WGS sequence"/>
</dbReference>
<keyword evidence="3" id="KW-0805">Transcription regulation</keyword>
<evidence type="ECO:0000256" key="3">
    <source>
        <dbReference type="ARBA" id="ARBA00023015"/>
    </source>
</evidence>
<protein>
    <recommendedName>
        <fullName evidence="2">Regulatory protein zeste</fullName>
    </recommendedName>
</protein>
<dbReference type="PANTHER" id="PTHR23098">
    <property type="entry name" value="AGAP001331-PA-RELATED"/>
    <property type="match status" value="1"/>
</dbReference>
<organism evidence="7 8">
    <name type="scientific">Exocentrus adspersus</name>
    <dbReference type="NCBI Taxonomy" id="1586481"/>
    <lineage>
        <taxon>Eukaryota</taxon>
        <taxon>Metazoa</taxon>
        <taxon>Ecdysozoa</taxon>
        <taxon>Arthropoda</taxon>
        <taxon>Hexapoda</taxon>
        <taxon>Insecta</taxon>
        <taxon>Pterygota</taxon>
        <taxon>Neoptera</taxon>
        <taxon>Endopterygota</taxon>
        <taxon>Coleoptera</taxon>
        <taxon>Polyphaga</taxon>
        <taxon>Cucujiformia</taxon>
        <taxon>Chrysomeloidea</taxon>
        <taxon>Cerambycidae</taxon>
        <taxon>Lamiinae</taxon>
        <taxon>Acanthocinini</taxon>
        <taxon>Exocentrus</taxon>
    </lineage>
</organism>
<dbReference type="EMBL" id="JANEYG010000389">
    <property type="protein sequence ID" value="KAJ8909898.1"/>
    <property type="molecule type" value="Genomic_DNA"/>
</dbReference>
<dbReference type="Pfam" id="PF13873">
    <property type="entry name" value="Myb_DNA-bind_5"/>
    <property type="match status" value="1"/>
</dbReference>